<protein>
    <recommendedName>
        <fullName evidence="3">Tetratricopeptide repeat-containing protein</fullName>
    </recommendedName>
</protein>
<evidence type="ECO:0000313" key="1">
    <source>
        <dbReference type="EMBL" id="GLI58188.1"/>
    </source>
</evidence>
<dbReference type="Proteomes" id="UP001144471">
    <property type="component" value="Unassembled WGS sequence"/>
</dbReference>
<keyword evidence="2" id="KW-1185">Reference proteome</keyword>
<comment type="caution">
    <text evidence="1">The sequence shown here is derived from an EMBL/GenBank/DDBJ whole genome shotgun (WGS) entry which is preliminary data.</text>
</comment>
<dbReference type="Pfam" id="PF13174">
    <property type="entry name" value="TPR_6"/>
    <property type="match status" value="1"/>
</dbReference>
<reference evidence="1" key="1">
    <citation type="submission" date="2022-12" db="EMBL/GenBank/DDBJ databases">
        <title>Reference genome sequencing for broad-spectrum identification of bacterial and archaeal isolates by mass spectrometry.</title>
        <authorList>
            <person name="Sekiguchi Y."/>
            <person name="Tourlousse D.M."/>
        </authorList>
    </citation>
    <scope>NUCLEOTIDE SEQUENCE</scope>
    <source>
        <strain evidence="1">10succ1</strain>
    </source>
</reference>
<accession>A0A9W6LPT6</accession>
<gene>
    <name evidence="1" type="ORF">PM10SUCC1_37020</name>
</gene>
<dbReference type="InterPro" id="IPR019734">
    <property type="entry name" value="TPR_rpt"/>
</dbReference>
<sequence length="393" mass="46407">MSRSHLAMIETGKNSLNNHIAAILVENFNKILRDKGIDETIEFEKLMETKEMQVERLKNNFLEKLDNSENLEETVSEIESYASEYDMETKISLYQKIGDLFNEKENYHRAASFYLRIINDLIIIRDLDRLGKISLSLLRIYINNENFMAAVDLENLIKSEINSFNMPEKVIILFNFGFVYDSLKISDKALGYFLEVEKLITDKEKLFDVKNLQALSFVDLGNFNEAISIYRSLMLKYKSSIHKLIINDNLLYTFKLKNDEEKIKFYYRKCKNLVKEQLANHNYSDIGIEEALFSLGEVALQLGKKKDAKVYFSELCNEKSQRKIDFKFQAINNLLNIFTKKDLAKVKELEDFYFILLKREKNLSIGFEFISYYSRENFKSEQEEFLKKIKKFY</sequence>
<dbReference type="Gene3D" id="1.25.40.10">
    <property type="entry name" value="Tetratricopeptide repeat domain"/>
    <property type="match status" value="1"/>
</dbReference>
<evidence type="ECO:0000313" key="2">
    <source>
        <dbReference type="Proteomes" id="UP001144471"/>
    </source>
</evidence>
<dbReference type="SUPFAM" id="SSF48452">
    <property type="entry name" value="TPR-like"/>
    <property type="match status" value="1"/>
</dbReference>
<dbReference type="EMBL" id="BSDY01000038">
    <property type="protein sequence ID" value="GLI58188.1"/>
    <property type="molecule type" value="Genomic_DNA"/>
</dbReference>
<proteinExistence type="predicted"/>
<dbReference type="InterPro" id="IPR011990">
    <property type="entry name" value="TPR-like_helical_dom_sf"/>
</dbReference>
<name>A0A9W6LPT6_9FUSO</name>
<evidence type="ECO:0008006" key="3">
    <source>
        <dbReference type="Google" id="ProtNLM"/>
    </source>
</evidence>
<dbReference type="AlphaFoldDB" id="A0A9W6LPT6"/>
<organism evidence="1 2">
    <name type="scientific">Propionigenium maris DSM 9537</name>
    <dbReference type="NCBI Taxonomy" id="1123000"/>
    <lineage>
        <taxon>Bacteria</taxon>
        <taxon>Fusobacteriati</taxon>
        <taxon>Fusobacteriota</taxon>
        <taxon>Fusobacteriia</taxon>
        <taxon>Fusobacteriales</taxon>
        <taxon>Fusobacteriaceae</taxon>
        <taxon>Propionigenium</taxon>
    </lineage>
</organism>